<name>L9LBL1_TUPCH</name>
<keyword evidence="2" id="KW-1185">Reference proteome</keyword>
<dbReference type="EMBL" id="KB320408">
    <property type="protein sequence ID" value="ELW72460.1"/>
    <property type="molecule type" value="Genomic_DNA"/>
</dbReference>
<reference evidence="2" key="1">
    <citation type="submission" date="2012-07" db="EMBL/GenBank/DDBJ databases">
        <title>Genome of the Chinese tree shrew, a rising model animal genetically related to primates.</title>
        <authorList>
            <person name="Zhang G."/>
            <person name="Fan Y."/>
            <person name="Yao Y."/>
            <person name="Huang Z."/>
        </authorList>
    </citation>
    <scope>NUCLEOTIDE SEQUENCE [LARGE SCALE GENOMIC DNA]</scope>
</reference>
<reference evidence="2" key="2">
    <citation type="journal article" date="2013" name="Nat. Commun.">
        <title>Genome of the Chinese tree shrew.</title>
        <authorList>
            <person name="Fan Y."/>
            <person name="Huang Z.Y."/>
            <person name="Cao C.C."/>
            <person name="Chen C.S."/>
            <person name="Chen Y.X."/>
            <person name="Fan D.D."/>
            <person name="He J."/>
            <person name="Hou H.L."/>
            <person name="Hu L."/>
            <person name="Hu X.T."/>
            <person name="Jiang X.T."/>
            <person name="Lai R."/>
            <person name="Lang Y.S."/>
            <person name="Liang B."/>
            <person name="Liao S.G."/>
            <person name="Mu D."/>
            <person name="Ma Y.Y."/>
            <person name="Niu Y.Y."/>
            <person name="Sun X.Q."/>
            <person name="Xia J.Q."/>
            <person name="Xiao J."/>
            <person name="Xiong Z.Q."/>
            <person name="Xu L."/>
            <person name="Yang L."/>
            <person name="Zhang Y."/>
            <person name="Zhao W."/>
            <person name="Zhao X.D."/>
            <person name="Zheng Y.T."/>
            <person name="Zhou J.M."/>
            <person name="Zhu Y.B."/>
            <person name="Zhang G.J."/>
            <person name="Wang J."/>
            <person name="Yao Y.G."/>
        </authorList>
    </citation>
    <scope>NUCLEOTIDE SEQUENCE [LARGE SCALE GENOMIC DNA]</scope>
</reference>
<dbReference type="AlphaFoldDB" id="L9LBL1"/>
<dbReference type="Proteomes" id="UP000011518">
    <property type="component" value="Unassembled WGS sequence"/>
</dbReference>
<dbReference type="InParanoid" id="L9LBL1"/>
<protein>
    <submittedName>
        <fullName evidence="1">Uncharacterized protein</fullName>
    </submittedName>
</protein>
<evidence type="ECO:0000313" key="1">
    <source>
        <dbReference type="EMBL" id="ELW72460.1"/>
    </source>
</evidence>
<evidence type="ECO:0000313" key="2">
    <source>
        <dbReference type="Proteomes" id="UP000011518"/>
    </source>
</evidence>
<organism evidence="1 2">
    <name type="scientific">Tupaia chinensis</name>
    <name type="common">Chinese tree shrew</name>
    <name type="synonym">Tupaia belangeri chinensis</name>
    <dbReference type="NCBI Taxonomy" id="246437"/>
    <lineage>
        <taxon>Eukaryota</taxon>
        <taxon>Metazoa</taxon>
        <taxon>Chordata</taxon>
        <taxon>Craniata</taxon>
        <taxon>Vertebrata</taxon>
        <taxon>Euteleostomi</taxon>
        <taxon>Mammalia</taxon>
        <taxon>Eutheria</taxon>
        <taxon>Euarchontoglires</taxon>
        <taxon>Scandentia</taxon>
        <taxon>Tupaiidae</taxon>
        <taxon>Tupaia</taxon>
    </lineage>
</organism>
<gene>
    <name evidence="1" type="ORF">TREES_T100014552</name>
</gene>
<sequence length="251" mass="26635">MKSCSGTWLALAQPSGSPGAELGALSAQGRSFQTLYNRAFSSCGKYRHHQCTALTVGEVQDSGTSVQAPPVPFFRSRNAAEQAHPRPVAWPPPFYGSEVETILQYYMLTSRSFTPARVGPGGVPEEEEVLSVVASVKSWVLQVLQGRVVLTKAPILSPDLPCRGGLSFPAKSTGPPVGIVPSLRPSSAQLLWWWLSTGPGHTGVTSQLCPAPCWGFSAADHQRGFDKESLARPGPAAVVRAKVSLCNVAAI</sequence>
<accession>L9LBL1</accession>
<proteinExistence type="predicted"/>